<proteinExistence type="inferred from homology"/>
<evidence type="ECO:0000313" key="9">
    <source>
        <dbReference type="EMBL" id="KAG5379584.1"/>
    </source>
</evidence>
<evidence type="ECO:0000256" key="1">
    <source>
        <dbReference type="ARBA" id="ARBA00009283"/>
    </source>
</evidence>
<comment type="caution">
    <text evidence="9">The sequence shown here is derived from an EMBL/GenBank/DDBJ whole genome shotgun (WGS) entry which is preliminary data.</text>
</comment>
<comment type="similarity">
    <text evidence="1">Belongs to the GDA1/CD39 NTPase family.</text>
</comment>
<evidence type="ECO:0000256" key="7">
    <source>
        <dbReference type="ARBA" id="ARBA00032306"/>
    </source>
</evidence>
<feature type="non-terminal residue" evidence="9">
    <location>
        <position position="1"/>
    </location>
</feature>
<dbReference type="Pfam" id="PF01150">
    <property type="entry name" value="GDA1_CD39"/>
    <property type="match status" value="1"/>
</dbReference>
<dbReference type="PANTHER" id="PTHR11782:SF83">
    <property type="entry name" value="GUANOSINE-DIPHOSPHATASE"/>
    <property type="match status" value="1"/>
</dbReference>
<dbReference type="PANTHER" id="PTHR11782">
    <property type="entry name" value="ADENOSINE/GUANOSINE DIPHOSPHATASE"/>
    <property type="match status" value="1"/>
</dbReference>
<comment type="catalytic activity">
    <reaction evidence="8">
        <text>a ribonucleoside 5'-triphosphate + 2 H2O = a ribonucleoside 5'-phosphate + 2 phosphate + 2 H(+)</text>
        <dbReference type="Rhea" id="RHEA:36795"/>
        <dbReference type="ChEBI" id="CHEBI:15377"/>
        <dbReference type="ChEBI" id="CHEBI:15378"/>
        <dbReference type="ChEBI" id="CHEBI:43474"/>
        <dbReference type="ChEBI" id="CHEBI:58043"/>
        <dbReference type="ChEBI" id="CHEBI:61557"/>
        <dbReference type="EC" id="3.6.1.5"/>
    </reaction>
</comment>
<organism evidence="9 10">
    <name type="scientific">Brassica rapa subsp. trilocularis</name>
    <dbReference type="NCBI Taxonomy" id="1813537"/>
    <lineage>
        <taxon>Eukaryota</taxon>
        <taxon>Viridiplantae</taxon>
        <taxon>Streptophyta</taxon>
        <taxon>Embryophyta</taxon>
        <taxon>Tracheophyta</taxon>
        <taxon>Spermatophyta</taxon>
        <taxon>Magnoliopsida</taxon>
        <taxon>eudicotyledons</taxon>
        <taxon>Gunneridae</taxon>
        <taxon>Pentapetalae</taxon>
        <taxon>rosids</taxon>
        <taxon>malvids</taxon>
        <taxon>Brassicales</taxon>
        <taxon>Brassicaceae</taxon>
        <taxon>Brassiceae</taxon>
        <taxon>Brassica</taxon>
    </lineage>
</organism>
<evidence type="ECO:0000256" key="3">
    <source>
        <dbReference type="ARBA" id="ARBA00022801"/>
    </source>
</evidence>
<evidence type="ECO:0000256" key="5">
    <source>
        <dbReference type="ARBA" id="ARBA00031370"/>
    </source>
</evidence>
<keyword evidence="3" id="KW-0378">Hydrolase</keyword>
<dbReference type="EMBL" id="JADBGQ010000009">
    <property type="protein sequence ID" value="KAG5379584.1"/>
    <property type="molecule type" value="Genomic_DNA"/>
</dbReference>
<reference evidence="9 10" key="1">
    <citation type="submission" date="2021-03" db="EMBL/GenBank/DDBJ databases">
        <authorList>
            <person name="King G.J."/>
            <person name="Bancroft I."/>
            <person name="Baten A."/>
            <person name="Bloomfield J."/>
            <person name="Borpatragohain P."/>
            <person name="He Z."/>
            <person name="Irish N."/>
            <person name="Irwin J."/>
            <person name="Liu K."/>
            <person name="Mauleon R.P."/>
            <person name="Moore J."/>
            <person name="Morris R."/>
            <person name="Ostergaard L."/>
            <person name="Wang B."/>
            <person name="Wells R."/>
        </authorList>
    </citation>
    <scope>NUCLEOTIDE SEQUENCE [LARGE SCALE GENOMIC DNA]</scope>
    <source>
        <strain evidence="9">R-o-18</strain>
        <tissue evidence="9">Leaf</tissue>
    </source>
</reference>
<protein>
    <recommendedName>
        <fullName evidence="2">apyrase</fullName>
        <ecNumber evidence="2">3.6.1.5</ecNumber>
    </recommendedName>
    <alternativeName>
        <fullName evidence="6">ATP-diphosphatase</fullName>
    </alternativeName>
    <alternativeName>
        <fullName evidence="7">ATP-diphosphohydrolase</fullName>
    </alternativeName>
    <alternativeName>
        <fullName evidence="4">Adenosine diphosphatase</fullName>
    </alternativeName>
    <alternativeName>
        <fullName evidence="5">NTPDase</fullName>
    </alternativeName>
</protein>
<dbReference type="InterPro" id="IPR000407">
    <property type="entry name" value="GDA1_CD39_NTPase"/>
</dbReference>
<evidence type="ECO:0000313" key="10">
    <source>
        <dbReference type="Proteomes" id="UP000823674"/>
    </source>
</evidence>
<dbReference type="EC" id="3.6.1.5" evidence="2"/>
<name>A0ABQ7KYY6_BRACM</name>
<dbReference type="Proteomes" id="UP000823674">
    <property type="component" value="Chromosome A07"/>
</dbReference>
<evidence type="ECO:0000256" key="8">
    <source>
        <dbReference type="ARBA" id="ARBA00049175"/>
    </source>
</evidence>
<sequence length="135" mass="14925">KLKVSLDLVPLENELEIFLQLKHGLSAYPNDPRQSANSLVTLLDKAEDSVPSIAGLRALDHEASENILQTVRELLKDRSRLKTEANAVSVLDGTQGGSYQWEKGIETFQKSLPDGKVKQVFFFDPDGNLISLFAS</sequence>
<evidence type="ECO:0000256" key="2">
    <source>
        <dbReference type="ARBA" id="ARBA00012148"/>
    </source>
</evidence>
<keyword evidence="10" id="KW-1185">Reference proteome</keyword>
<dbReference type="Gene3D" id="3.30.420.40">
    <property type="match status" value="1"/>
</dbReference>
<accession>A0ABQ7KYY6</accession>
<gene>
    <name evidence="9" type="primary">A07g506500.1_BraROA</name>
    <name evidence="9" type="ORF">IGI04_027426</name>
</gene>
<evidence type="ECO:0000256" key="4">
    <source>
        <dbReference type="ARBA" id="ARBA00030084"/>
    </source>
</evidence>
<evidence type="ECO:0000256" key="6">
    <source>
        <dbReference type="ARBA" id="ARBA00031428"/>
    </source>
</evidence>